<accession>A0A0B5KTY7</accession>
<evidence type="ECO:0000313" key="5">
    <source>
        <dbReference type="EMBL" id="AJG39282.1"/>
    </source>
</evidence>
<dbReference type="InterPro" id="IPR002532">
    <property type="entry name" value="Hanta_Gc_N"/>
</dbReference>
<name>A0A0B5KTY7_9VIRU</name>
<keyword evidence="2" id="KW-1133">Transmembrane helix</keyword>
<evidence type="ECO:0000313" key="6">
    <source>
        <dbReference type="Proteomes" id="UP000105166"/>
    </source>
</evidence>
<feature type="compositionally biased region" description="Basic residues" evidence="1">
    <location>
        <begin position="713"/>
        <end position="722"/>
    </location>
</feature>
<gene>
    <name evidence="5" type="primary">G</name>
</gene>
<dbReference type="Pfam" id="PF01561">
    <property type="entry name" value="Hanta_Gc_N"/>
    <property type="match status" value="1"/>
</dbReference>
<dbReference type="EMBL" id="KM817712">
    <property type="protein sequence ID" value="AJG39282.1"/>
    <property type="molecule type" value="Viral_cRNA"/>
</dbReference>
<dbReference type="GeneID" id="29122448"/>
<feature type="compositionally biased region" description="Basic and acidic residues" evidence="1">
    <location>
        <begin position="723"/>
        <end position="732"/>
    </location>
</feature>
<reference evidence="5 6" key="1">
    <citation type="journal article" date="2015" name="Elife">
        <title>Unprecedented genomic diversity of RNA viruses in arthropods reveals the ancestry of negative-sense RNA viruses.</title>
        <authorList>
            <person name="Li C.X."/>
            <person name="Shi M."/>
            <person name="Tian J.H."/>
            <person name="Lin X.D."/>
            <person name="Kang Y.J."/>
            <person name="Chen L.J."/>
            <person name="Qin X.C."/>
            <person name="Xu J."/>
            <person name="Holmes E.C."/>
            <person name="Zhang Y.Z."/>
        </authorList>
    </citation>
    <scope>NUCLEOTIDE SEQUENCE [LARGE SCALE GENOMIC DNA]</scope>
    <source>
        <strain evidence="5">SYZZ-4</strain>
    </source>
</reference>
<dbReference type="RefSeq" id="YP_009300678.1">
    <property type="nucleotide sequence ID" value="NC_031218.1"/>
</dbReference>
<organism evidence="5 6">
    <name type="scientific">Shayang Spider Virus 1</name>
    <dbReference type="NCBI Taxonomy" id="1608068"/>
    <lineage>
        <taxon>Viruses</taxon>
        <taxon>Riboviria</taxon>
        <taxon>Orthornavirae</taxon>
        <taxon>Negarnaviricota</taxon>
        <taxon>Polyploviricotina</taxon>
        <taxon>Bunyaviricetes</taxon>
        <taxon>Hareavirales</taxon>
        <taxon>Nairoviridae</taxon>
        <taxon>Shaspivirus</taxon>
        <taxon>Shaspivirus aranei</taxon>
    </lineage>
</organism>
<dbReference type="KEGG" id="vg:29122448"/>
<feature type="region of interest" description="Disordered" evidence="1">
    <location>
        <begin position="707"/>
        <end position="732"/>
    </location>
</feature>
<feature type="domain" description="Structural glycoprotein Gn nairovirus" evidence="4">
    <location>
        <begin position="237"/>
        <end position="523"/>
    </location>
</feature>
<evidence type="ECO:0000256" key="2">
    <source>
        <dbReference type="SAM" id="Phobius"/>
    </source>
</evidence>
<keyword evidence="2" id="KW-0812">Transmembrane</keyword>
<dbReference type="InterPro" id="IPR048801">
    <property type="entry name" value="Gn_nairovirus"/>
</dbReference>
<dbReference type="GO" id="GO:0044423">
    <property type="term" value="C:virion component"/>
    <property type="evidence" value="ECO:0007669"/>
    <property type="project" value="InterPro"/>
</dbReference>
<proteinExistence type="predicted"/>
<dbReference type="Proteomes" id="UP000105166">
    <property type="component" value="Genome"/>
</dbReference>
<evidence type="ECO:0000259" key="3">
    <source>
        <dbReference type="Pfam" id="PF01561"/>
    </source>
</evidence>
<feature type="region of interest" description="Disordered" evidence="1">
    <location>
        <begin position="619"/>
        <end position="669"/>
    </location>
</feature>
<evidence type="ECO:0000259" key="4">
    <source>
        <dbReference type="Pfam" id="PF20726"/>
    </source>
</evidence>
<feature type="transmembrane region" description="Helical" evidence="2">
    <location>
        <begin position="498"/>
        <end position="520"/>
    </location>
</feature>
<feature type="transmembrane region" description="Helical" evidence="2">
    <location>
        <begin position="1327"/>
        <end position="1347"/>
    </location>
</feature>
<keyword evidence="2" id="KW-0472">Membrane</keyword>
<feature type="compositionally biased region" description="Basic and acidic residues" evidence="1">
    <location>
        <begin position="619"/>
        <end position="635"/>
    </location>
</feature>
<feature type="domain" description="Hantavirus glycoprotein Gc N-terminal" evidence="3">
    <location>
        <begin position="828"/>
        <end position="1111"/>
    </location>
</feature>
<evidence type="ECO:0000256" key="1">
    <source>
        <dbReference type="SAM" id="MobiDB-lite"/>
    </source>
</evidence>
<sequence>MSRVHLILGVLMHLHIINCYTIESVDSAPEVDSNDFTYQDTSCIKVREFIEDHFFGGYVQDGVGPYRKLNFDNLPSYVEENSDVSKGFIYLGPAKSKLGHNFMTVGKIDNKELGIPIACGHTYCILQKYWEPKNGKIEFTTISFTNCRYTINKVKFLESELPSLACSMDHHKKAVVAITTRPDGEPLTFIEGSMYPEDLSSMKRNDKYKNITFYSLKTVLSQCKDYKDDSHGFRRLQSVESCAIDISKAKFDKKRELIVSMYGEGVVVVVTDHSSETQYCSHTCHFKIWETENVYVTCPNGFQHKLKVEKKMHEDCIGADLALIGIIFIAICRGTTRPYIFLAFIIWGFVGYALIPVLYLILAFFYRAILRSLSHVTITLRKKLNIKGGRHMNVFDEEAGVCEYCGTMFMSSKLAVLHANCELMQCPYCKKAFEGSDKVKSEKQFRKHCIKCPKYQEAKDRIIFELQKRREKEMDSLPSEGRSSSFSSTLRYFEDATIIAWIHRGTYLIILLILFGFSVAPTNALGQYESLTEDELIKLQIDEKITAEKAMSDMIQSDLNYFSVTDAESVICGIRCWNSPDGCNCGIPDLAKSSNEILKKELGVLREVRKAEEQLNEDSFKDANYGKDGHIHITDRASNSSNLHQSEREETKAPHHRKRHDKNNNEMSRVLGYDSEEDDTSTVTESDNVTLDGSDVFFRRKRSIPGDFAAKSSGHHHRKAKKDGHGKEDKKVENDLSIMDKNLILHSVIDKDWEKGLKFDLSDHKAMYTMGGQGIKCKECLAMNYAHANLNPNIRKEYHSSLQTLEQIQTDWGLIKLPNTLNARNDISNIAVSWETQKTVGKKIIVQGTVTGKLNIGERSGQSWEITSPDSDEKIKLTILIFDAAQVYKLTDKFTTGSRYITKWFRGMCTGDCPDKCACGRHTTCHYKKWDNDRKWTCNPTWCWTVAGGCSCCAADMLTKTPAWLIRKMSATHISSQMIVCLKLGSEKIHCELIKENKAIKFKELQVTFSKPYGEIKHLGEEISVVYNNKAMTLGSLAHPDFIWLDDEICTGECTHGTIGDIKADNPVLFFFESTFLISGREHLSLSWSGVDFEHTCHSGSWPSCEYYNLVEDIDSLIEEQNKTSKHLLNEFKLKKYTGTESGAFIYILPKYQTGMIDYTIQANGVELNKKEYKFKASKFEIKTCKGCFGCKDGFTCQLDVSCGEKVDFNVHLSSKNRFIQFDQNTINLDFKEGNRVIREVHGVSLLNETEIEICIDEDGSCAKKKITLEKPLTKLGRRETVVELNNNDYLNNEKCSGLSWFGCFFSNVGNFFKNIYDWMMYCFQNWWTILILLLVMVGLVVCFYFFGYIKFFFSSRFTSSYHYDPDVGYISKRIRKPVDVASEAKVELGGKHAEAFRSRKGTRNSYYQSSA</sequence>
<protein>
    <submittedName>
        <fullName evidence="5">Glycoprotein</fullName>
    </submittedName>
</protein>
<feature type="transmembrane region" description="Helical" evidence="2">
    <location>
        <begin position="339"/>
        <end position="366"/>
    </location>
</feature>
<keyword evidence="6" id="KW-1185">Reference proteome</keyword>
<dbReference type="Pfam" id="PF20726">
    <property type="entry name" value="Nairovirus_Gn"/>
    <property type="match status" value="1"/>
</dbReference>